<feature type="compositionally biased region" description="Basic and acidic residues" evidence="1">
    <location>
        <begin position="27"/>
        <end position="38"/>
    </location>
</feature>
<feature type="region of interest" description="Disordered" evidence="1">
    <location>
        <begin position="23"/>
        <end position="49"/>
    </location>
</feature>
<protein>
    <submittedName>
        <fullName evidence="3">Glycine cleavage system aminomethyltransferase T</fullName>
        <ecNumber evidence="3">2.1.2.10</ecNumber>
    </submittedName>
</protein>
<dbReference type="InterPro" id="IPR027266">
    <property type="entry name" value="TrmE/GcvT-like"/>
</dbReference>
<dbReference type="SUPFAM" id="SSF103025">
    <property type="entry name" value="Folate-binding domain"/>
    <property type="match status" value="1"/>
</dbReference>
<reference evidence="3" key="1">
    <citation type="submission" date="2018-06" db="EMBL/GenBank/DDBJ databases">
        <authorList>
            <consortium name="Pathogen Informatics"/>
            <person name="Doyle S."/>
        </authorList>
    </citation>
    <scope>NUCLEOTIDE SEQUENCE [LARGE SCALE GENOMIC DNA]</scope>
    <source>
        <strain evidence="3">NCTC11421</strain>
    </source>
</reference>
<dbReference type="InterPro" id="IPR006222">
    <property type="entry name" value="GCVT_N"/>
</dbReference>
<dbReference type="Gene3D" id="3.30.1360.120">
    <property type="entry name" value="Probable tRNA modification gtpase trme, domain 1"/>
    <property type="match status" value="1"/>
</dbReference>
<dbReference type="EC" id="2.1.2.10" evidence="3"/>
<dbReference type="InterPro" id="IPR028896">
    <property type="entry name" value="GcvT/YgfZ/DmdA"/>
</dbReference>
<keyword evidence="3" id="KW-0489">Methyltransferase</keyword>
<dbReference type="AlphaFoldDB" id="A0A378VTV9"/>
<keyword evidence="3" id="KW-0808">Transferase</keyword>
<dbReference type="GO" id="GO:0032259">
    <property type="term" value="P:methylation"/>
    <property type="evidence" value="ECO:0007669"/>
    <property type="project" value="UniProtKB-KW"/>
</dbReference>
<dbReference type="PANTHER" id="PTHR43757">
    <property type="entry name" value="AMINOMETHYLTRANSFERASE"/>
    <property type="match status" value="1"/>
</dbReference>
<gene>
    <name evidence="3" type="primary">gcvT_1</name>
    <name evidence="3" type="ORF">NCTC11421_00398</name>
</gene>
<feature type="domain" description="GCVT N-terminal" evidence="2">
    <location>
        <begin position="54"/>
        <end position="100"/>
    </location>
</feature>
<sequence length="103" mass="11473">MRIRSKISGSRTDRVIRAQVRGRHLNKNPEKLENDCSENHPVSSSPSRCRREAGRFAGWELPIHYGSQIAEHEAVRTDAGMFDVSHMLVTDVVGANAKAFSAN</sequence>
<dbReference type="EMBL" id="UGRI01000001">
    <property type="protein sequence ID" value="SUA20316.1"/>
    <property type="molecule type" value="Genomic_DNA"/>
</dbReference>
<name>A0A378VTV9_NEIGO</name>
<evidence type="ECO:0000259" key="2">
    <source>
        <dbReference type="Pfam" id="PF01571"/>
    </source>
</evidence>
<dbReference type="Pfam" id="PF01571">
    <property type="entry name" value="GCV_T"/>
    <property type="match status" value="1"/>
</dbReference>
<dbReference type="PANTHER" id="PTHR43757:SF2">
    <property type="entry name" value="AMINOMETHYLTRANSFERASE, MITOCHONDRIAL"/>
    <property type="match status" value="1"/>
</dbReference>
<evidence type="ECO:0000313" key="3">
    <source>
        <dbReference type="EMBL" id="SUA20316.1"/>
    </source>
</evidence>
<proteinExistence type="predicted"/>
<dbReference type="GO" id="GO:0008168">
    <property type="term" value="F:methyltransferase activity"/>
    <property type="evidence" value="ECO:0007669"/>
    <property type="project" value="UniProtKB-KW"/>
</dbReference>
<organism evidence="3">
    <name type="scientific">Neisseria gonorrhoeae</name>
    <dbReference type="NCBI Taxonomy" id="485"/>
    <lineage>
        <taxon>Bacteria</taxon>
        <taxon>Pseudomonadati</taxon>
        <taxon>Pseudomonadota</taxon>
        <taxon>Betaproteobacteria</taxon>
        <taxon>Neisseriales</taxon>
        <taxon>Neisseriaceae</taxon>
        <taxon>Neisseria</taxon>
    </lineage>
</organism>
<evidence type="ECO:0000256" key="1">
    <source>
        <dbReference type="SAM" id="MobiDB-lite"/>
    </source>
</evidence>
<accession>A0A378VTV9</accession>
<dbReference type="GO" id="GO:0005829">
    <property type="term" value="C:cytosol"/>
    <property type="evidence" value="ECO:0007669"/>
    <property type="project" value="TreeGrafter"/>
</dbReference>
<dbReference type="GO" id="GO:0004047">
    <property type="term" value="F:aminomethyltransferase activity"/>
    <property type="evidence" value="ECO:0007669"/>
    <property type="project" value="UniProtKB-EC"/>
</dbReference>